<dbReference type="Proteomes" id="UP000595140">
    <property type="component" value="Unassembled WGS sequence"/>
</dbReference>
<organism evidence="2 3">
    <name type="scientific">Cuscuta campestris</name>
    <dbReference type="NCBI Taxonomy" id="132261"/>
    <lineage>
        <taxon>Eukaryota</taxon>
        <taxon>Viridiplantae</taxon>
        <taxon>Streptophyta</taxon>
        <taxon>Embryophyta</taxon>
        <taxon>Tracheophyta</taxon>
        <taxon>Spermatophyta</taxon>
        <taxon>Magnoliopsida</taxon>
        <taxon>eudicotyledons</taxon>
        <taxon>Gunneridae</taxon>
        <taxon>Pentapetalae</taxon>
        <taxon>asterids</taxon>
        <taxon>lamiids</taxon>
        <taxon>Solanales</taxon>
        <taxon>Convolvulaceae</taxon>
        <taxon>Cuscuteae</taxon>
        <taxon>Cuscuta</taxon>
        <taxon>Cuscuta subgen. Grammica</taxon>
        <taxon>Cuscuta sect. Cleistogrammica</taxon>
    </lineage>
</organism>
<dbReference type="EMBL" id="OOIL02000230">
    <property type="protein sequence ID" value="VFQ62698.1"/>
    <property type="molecule type" value="Genomic_DNA"/>
</dbReference>
<name>A0A484KCU0_9ASTE</name>
<accession>A0A484KCU0</accession>
<reference evidence="2 3" key="1">
    <citation type="submission" date="2018-04" db="EMBL/GenBank/DDBJ databases">
        <authorList>
            <person name="Vogel A."/>
        </authorList>
    </citation>
    <scope>NUCLEOTIDE SEQUENCE [LARGE SCALE GENOMIC DNA]</scope>
</reference>
<evidence type="ECO:0000313" key="3">
    <source>
        <dbReference type="Proteomes" id="UP000595140"/>
    </source>
</evidence>
<feature type="compositionally biased region" description="Acidic residues" evidence="1">
    <location>
        <begin position="243"/>
        <end position="268"/>
    </location>
</feature>
<evidence type="ECO:0000256" key="1">
    <source>
        <dbReference type="SAM" id="MobiDB-lite"/>
    </source>
</evidence>
<feature type="region of interest" description="Disordered" evidence="1">
    <location>
        <begin position="1"/>
        <end position="20"/>
    </location>
</feature>
<proteinExistence type="predicted"/>
<feature type="region of interest" description="Disordered" evidence="1">
    <location>
        <begin position="225"/>
        <end position="268"/>
    </location>
</feature>
<dbReference type="AlphaFoldDB" id="A0A484KCU0"/>
<dbReference type="OrthoDB" id="1306244at2759"/>
<keyword evidence="3" id="KW-1185">Reference proteome</keyword>
<protein>
    <submittedName>
        <fullName evidence="2">Uncharacterized protein</fullName>
    </submittedName>
</protein>
<gene>
    <name evidence="2" type="ORF">CCAM_LOCUS4474</name>
</gene>
<evidence type="ECO:0000313" key="2">
    <source>
        <dbReference type="EMBL" id="VFQ62698.1"/>
    </source>
</evidence>
<sequence length="268" mass="30932">MFGMENSNKELTTQNNDQNPWYNFDEQKCWEVMNFRPKFNESGRPKVNGMQPPQRLIQYISSYILRGRSGNHPQMSKDDAMLIYAILKPVSINWGKYILTYMNLCRAKKKSLPYPMLLTYLLKRKGFEFVNAEMDSETPFWRIKRSTVMRTKLDGEDEARAETGTSQSHVASRGHKVTLPMLFESLQSLQSSFNNIQLQQATYGYNLNKMLVKSGEHWETPSFEALAPYMSQGSSSHTAPSDADNDEDDEDDEEEDDIAQEEATMDEE</sequence>